<reference evidence="2 3" key="1">
    <citation type="journal article" date="2021" name="Commun. Biol.">
        <title>The genome of Shorea leprosula (Dipterocarpaceae) highlights the ecological relevance of drought in aseasonal tropical rainforests.</title>
        <authorList>
            <person name="Ng K.K.S."/>
            <person name="Kobayashi M.J."/>
            <person name="Fawcett J.A."/>
            <person name="Hatakeyama M."/>
            <person name="Paape T."/>
            <person name="Ng C.H."/>
            <person name="Ang C.C."/>
            <person name="Tnah L.H."/>
            <person name="Lee C.T."/>
            <person name="Nishiyama T."/>
            <person name="Sese J."/>
            <person name="O'Brien M.J."/>
            <person name="Copetti D."/>
            <person name="Mohd Noor M.I."/>
            <person name="Ong R.C."/>
            <person name="Putra M."/>
            <person name="Sireger I.Z."/>
            <person name="Indrioko S."/>
            <person name="Kosugi Y."/>
            <person name="Izuno A."/>
            <person name="Isagi Y."/>
            <person name="Lee S.L."/>
            <person name="Shimizu K.K."/>
        </authorList>
    </citation>
    <scope>NUCLEOTIDE SEQUENCE [LARGE SCALE GENOMIC DNA]</scope>
    <source>
        <strain evidence="2">214</strain>
    </source>
</reference>
<feature type="region of interest" description="Disordered" evidence="1">
    <location>
        <begin position="318"/>
        <end position="341"/>
    </location>
</feature>
<accession>A0AAV5LL19</accession>
<feature type="region of interest" description="Disordered" evidence="1">
    <location>
        <begin position="1"/>
        <end position="51"/>
    </location>
</feature>
<feature type="compositionally biased region" description="Low complexity" evidence="1">
    <location>
        <begin position="159"/>
        <end position="170"/>
    </location>
</feature>
<feature type="compositionally biased region" description="Basic and acidic residues" evidence="1">
    <location>
        <begin position="148"/>
        <end position="158"/>
    </location>
</feature>
<proteinExistence type="predicted"/>
<evidence type="ECO:0000313" key="3">
    <source>
        <dbReference type="Proteomes" id="UP001054252"/>
    </source>
</evidence>
<keyword evidence="3" id="KW-1185">Reference proteome</keyword>
<organism evidence="2 3">
    <name type="scientific">Rubroshorea leprosula</name>
    <dbReference type="NCBI Taxonomy" id="152421"/>
    <lineage>
        <taxon>Eukaryota</taxon>
        <taxon>Viridiplantae</taxon>
        <taxon>Streptophyta</taxon>
        <taxon>Embryophyta</taxon>
        <taxon>Tracheophyta</taxon>
        <taxon>Spermatophyta</taxon>
        <taxon>Magnoliopsida</taxon>
        <taxon>eudicotyledons</taxon>
        <taxon>Gunneridae</taxon>
        <taxon>Pentapetalae</taxon>
        <taxon>rosids</taxon>
        <taxon>malvids</taxon>
        <taxon>Malvales</taxon>
        <taxon>Dipterocarpaceae</taxon>
        <taxon>Rubroshorea</taxon>
    </lineage>
</organism>
<dbReference type="EMBL" id="BPVZ01000126">
    <property type="protein sequence ID" value="GKV38050.1"/>
    <property type="molecule type" value="Genomic_DNA"/>
</dbReference>
<name>A0AAV5LL19_9ROSI</name>
<protein>
    <submittedName>
        <fullName evidence="2">Uncharacterized protein</fullName>
    </submittedName>
</protein>
<feature type="compositionally biased region" description="Basic and acidic residues" evidence="1">
    <location>
        <begin position="171"/>
        <end position="185"/>
    </location>
</feature>
<dbReference type="AlphaFoldDB" id="A0AAV5LL19"/>
<gene>
    <name evidence="2" type="ORF">SLEP1_g46001</name>
</gene>
<sequence length="341" mass="38870">MGVDLEQLASDGEEEGENRDFSQIDKQSTANPRNEVEFEFEEEGGDVKGRKLVDSFPSSRLGEEQSVEVVANSFDGSTDASELGGRVEAGLFENSPQNELSSNPIEISASNNLGLQHKPNLEATCQDRDNEQQVGGQIWANQTNDTTKSMENESRIEQESVPQHEQQQQMQEKKGESLGKNREFWADLQSEEESEKGWMAASNKDRKKRKKKRAKLCKAVYQKASLQRILMQREKNRSAVKEKKAWREDIPKFQPGMNNEVARGFVGDSGIQNRNRLLKEHPSRRIAEELWDFARKIGVVAENEEQIINKLDEMEVRDRRAKEADCSKDPKKKQKVSETEL</sequence>
<dbReference type="Proteomes" id="UP001054252">
    <property type="component" value="Unassembled WGS sequence"/>
</dbReference>
<evidence type="ECO:0000256" key="1">
    <source>
        <dbReference type="SAM" id="MobiDB-lite"/>
    </source>
</evidence>
<comment type="caution">
    <text evidence="2">The sequence shown here is derived from an EMBL/GenBank/DDBJ whole genome shotgun (WGS) entry which is preliminary data.</text>
</comment>
<evidence type="ECO:0000313" key="2">
    <source>
        <dbReference type="EMBL" id="GKV38050.1"/>
    </source>
</evidence>
<feature type="compositionally biased region" description="Polar residues" evidence="1">
    <location>
        <begin position="132"/>
        <end position="147"/>
    </location>
</feature>
<feature type="region of interest" description="Disordered" evidence="1">
    <location>
        <begin position="125"/>
        <end position="211"/>
    </location>
</feature>